<protein>
    <submittedName>
        <fullName evidence="2">Transposase</fullName>
    </submittedName>
</protein>
<dbReference type="WBParaSite" id="JU765_v2.g6663.t1">
    <property type="protein sequence ID" value="JU765_v2.g6663.t1"/>
    <property type="gene ID" value="JU765_v2.g6663"/>
</dbReference>
<organism evidence="1 2">
    <name type="scientific">Panagrolaimus sp. JU765</name>
    <dbReference type="NCBI Taxonomy" id="591449"/>
    <lineage>
        <taxon>Eukaryota</taxon>
        <taxon>Metazoa</taxon>
        <taxon>Ecdysozoa</taxon>
        <taxon>Nematoda</taxon>
        <taxon>Chromadorea</taxon>
        <taxon>Rhabditida</taxon>
        <taxon>Tylenchina</taxon>
        <taxon>Panagrolaimomorpha</taxon>
        <taxon>Panagrolaimoidea</taxon>
        <taxon>Panagrolaimidae</taxon>
        <taxon>Panagrolaimus</taxon>
    </lineage>
</organism>
<name>A0AC34RG46_9BILA</name>
<evidence type="ECO:0000313" key="1">
    <source>
        <dbReference type="Proteomes" id="UP000887576"/>
    </source>
</evidence>
<proteinExistence type="predicted"/>
<dbReference type="Proteomes" id="UP000887576">
    <property type="component" value="Unplaced"/>
</dbReference>
<reference evidence="2" key="1">
    <citation type="submission" date="2022-11" db="UniProtKB">
        <authorList>
            <consortium name="WormBaseParasite"/>
        </authorList>
    </citation>
    <scope>IDENTIFICATION</scope>
</reference>
<accession>A0AC34RG46</accession>
<sequence>MENFNLESESEEEMNYENENDAEEEEEIDETDDDGEEDDGEEDDVPKKNARERFKYRVIAAFDTAEALEKFLTEDFDTTSFYRERTRKQKKHMIEVYHCKHYRQGCRYAVVVRLTLPTATNPETKSVVEERLVEHKHTNAKSTSLTEEVKEFIMQHLDKTAIVILRLLKKEKMNTTDLSKKQVENFHNRERKKNGTRGELTEYELEEEARKYPRNDQEPDKPYATYTGLSEYRTVWSEHRSSR</sequence>
<evidence type="ECO:0000313" key="2">
    <source>
        <dbReference type="WBParaSite" id="JU765_v2.g6663.t1"/>
    </source>
</evidence>